<dbReference type="Pfam" id="PF00486">
    <property type="entry name" value="Trans_reg_C"/>
    <property type="match status" value="1"/>
</dbReference>
<dbReference type="EMBL" id="JAENHP010000003">
    <property type="protein sequence ID" value="MBM2616287.1"/>
    <property type="molecule type" value="Genomic_DNA"/>
</dbReference>
<dbReference type="PROSITE" id="PS50110">
    <property type="entry name" value="RESPONSE_REGULATORY"/>
    <property type="match status" value="1"/>
</dbReference>
<dbReference type="SMART" id="SM00448">
    <property type="entry name" value="REC"/>
    <property type="match status" value="1"/>
</dbReference>
<evidence type="ECO:0000256" key="1">
    <source>
        <dbReference type="ARBA" id="ARBA00022553"/>
    </source>
</evidence>
<evidence type="ECO:0000256" key="2">
    <source>
        <dbReference type="ARBA" id="ARBA00023012"/>
    </source>
</evidence>
<protein>
    <submittedName>
        <fullName evidence="10">Response regulator transcription factor</fullName>
    </submittedName>
</protein>
<reference evidence="10 11" key="1">
    <citation type="submission" date="2021-01" db="EMBL/GenBank/DDBJ databases">
        <title>Actinoplanes sp. nov. LDG1-06 isolated from lichen.</title>
        <authorList>
            <person name="Saeng-In P."/>
            <person name="Phongsopitanun W."/>
            <person name="Kanchanasin P."/>
            <person name="Yuki M."/>
            <person name="Kudo T."/>
            <person name="Ohkuma M."/>
            <person name="Tanasupawat S."/>
        </authorList>
    </citation>
    <scope>NUCLEOTIDE SEQUENCE [LARGE SCALE GENOMIC DNA]</scope>
    <source>
        <strain evidence="10 11">LDG1-06</strain>
    </source>
</reference>
<dbReference type="PANTHER" id="PTHR48111">
    <property type="entry name" value="REGULATOR OF RPOS"/>
    <property type="match status" value="1"/>
</dbReference>
<dbReference type="PROSITE" id="PS51755">
    <property type="entry name" value="OMPR_PHOB"/>
    <property type="match status" value="1"/>
</dbReference>
<keyword evidence="1 6" id="KW-0597">Phosphoprotein</keyword>
<keyword evidence="4 7" id="KW-0238">DNA-binding</keyword>
<feature type="DNA-binding region" description="OmpR/PhoB-type" evidence="7">
    <location>
        <begin position="132"/>
        <end position="225"/>
    </location>
</feature>
<dbReference type="RefSeq" id="WP_203376188.1">
    <property type="nucleotide sequence ID" value="NZ_JAENHP010000003.1"/>
</dbReference>
<dbReference type="CDD" id="cd00383">
    <property type="entry name" value="trans_reg_C"/>
    <property type="match status" value="1"/>
</dbReference>
<feature type="domain" description="OmpR/PhoB-type" evidence="9">
    <location>
        <begin position="132"/>
        <end position="225"/>
    </location>
</feature>
<feature type="domain" description="Response regulatory" evidence="8">
    <location>
        <begin position="11"/>
        <end position="125"/>
    </location>
</feature>
<dbReference type="SUPFAM" id="SSF46894">
    <property type="entry name" value="C-terminal effector domain of the bipartite response regulators"/>
    <property type="match status" value="1"/>
</dbReference>
<evidence type="ECO:0000313" key="11">
    <source>
        <dbReference type="Proteomes" id="UP000632138"/>
    </source>
</evidence>
<dbReference type="Gene3D" id="3.40.50.2300">
    <property type="match status" value="1"/>
</dbReference>
<dbReference type="Proteomes" id="UP000632138">
    <property type="component" value="Unassembled WGS sequence"/>
</dbReference>
<dbReference type="Gene3D" id="6.10.250.690">
    <property type="match status" value="1"/>
</dbReference>
<evidence type="ECO:0000256" key="6">
    <source>
        <dbReference type="PROSITE-ProRule" id="PRU00169"/>
    </source>
</evidence>
<dbReference type="InterPro" id="IPR001867">
    <property type="entry name" value="OmpR/PhoB-type_DNA-bd"/>
</dbReference>
<keyword evidence="2" id="KW-0902">Two-component regulatory system</keyword>
<organism evidence="10 11">
    <name type="scientific">Paractinoplanes ovalisporus</name>
    <dbReference type="NCBI Taxonomy" id="2810368"/>
    <lineage>
        <taxon>Bacteria</taxon>
        <taxon>Bacillati</taxon>
        <taxon>Actinomycetota</taxon>
        <taxon>Actinomycetes</taxon>
        <taxon>Micromonosporales</taxon>
        <taxon>Micromonosporaceae</taxon>
        <taxon>Paractinoplanes</taxon>
    </lineage>
</organism>
<comment type="caution">
    <text evidence="10">The sequence shown here is derived from an EMBL/GenBank/DDBJ whole genome shotgun (WGS) entry which is preliminary data.</text>
</comment>
<dbReference type="InterPro" id="IPR039420">
    <property type="entry name" value="WalR-like"/>
</dbReference>
<dbReference type="PANTHER" id="PTHR48111:SF1">
    <property type="entry name" value="TWO-COMPONENT RESPONSE REGULATOR ORR33"/>
    <property type="match status" value="1"/>
</dbReference>
<evidence type="ECO:0000259" key="9">
    <source>
        <dbReference type="PROSITE" id="PS51755"/>
    </source>
</evidence>
<dbReference type="InterPro" id="IPR001789">
    <property type="entry name" value="Sig_transdc_resp-reg_receiver"/>
</dbReference>
<proteinExistence type="predicted"/>
<dbReference type="Gene3D" id="1.10.10.10">
    <property type="entry name" value="Winged helix-like DNA-binding domain superfamily/Winged helix DNA-binding domain"/>
    <property type="match status" value="1"/>
</dbReference>
<evidence type="ECO:0000256" key="3">
    <source>
        <dbReference type="ARBA" id="ARBA00023015"/>
    </source>
</evidence>
<evidence type="ECO:0000256" key="7">
    <source>
        <dbReference type="PROSITE-ProRule" id="PRU01091"/>
    </source>
</evidence>
<evidence type="ECO:0000313" key="10">
    <source>
        <dbReference type="EMBL" id="MBM2616287.1"/>
    </source>
</evidence>
<evidence type="ECO:0000256" key="4">
    <source>
        <dbReference type="ARBA" id="ARBA00023125"/>
    </source>
</evidence>
<gene>
    <name evidence="10" type="ORF">JIG36_12035</name>
</gene>
<dbReference type="Pfam" id="PF00072">
    <property type="entry name" value="Response_reg"/>
    <property type="match status" value="1"/>
</dbReference>
<name>A0ABS2A8Z2_9ACTN</name>
<dbReference type="InterPro" id="IPR016032">
    <property type="entry name" value="Sig_transdc_resp-reg_C-effctor"/>
</dbReference>
<dbReference type="SUPFAM" id="SSF52172">
    <property type="entry name" value="CheY-like"/>
    <property type="match status" value="1"/>
</dbReference>
<accession>A0ABS2A8Z2</accession>
<keyword evidence="5" id="KW-0804">Transcription</keyword>
<sequence>MDETSTPVPARALVVEDDRELGDLLLRVFGGAGYAADLARDGQAGLHRGLTRTYDVLVIDRGLPAIEGLDLLARLRRRSVTTPALILTALGSVEDRVAGLDGGAEDYLVKPFDVAELLARVRVLLRRPARVRATVAVGRAEFDLVSRRVTDAAGDVTALSGREADLLRMLAEAPDRVFSRAEIVTQVFADAAAESLVDTYVHYLRRKLGADAVRTVRGAGYTLGAL</sequence>
<dbReference type="SMART" id="SM00862">
    <property type="entry name" value="Trans_reg_C"/>
    <property type="match status" value="1"/>
</dbReference>
<keyword evidence="3" id="KW-0805">Transcription regulation</keyword>
<evidence type="ECO:0000259" key="8">
    <source>
        <dbReference type="PROSITE" id="PS50110"/>
    </source>
</evidence>
<dbReference type="InterPro" id="IPR011006">
    <property type="entry name" value="CheY-like_superfamily"/>
</dbReference>
<feature type="modified residue" description="4-aspartylphosphate" evidence="6">
    <location>
        <position position="60"/>
    </location>
</feature>
<keyword evidence="11" id="KW-1185">Reference proteome</keyword>
<dbReference type="InterPro" id="IPR036388">
    <property type="entry name" value="WH-like_DNA-bd_sf"/>
</dbReference>
<evidence type="ECO:0000256" key="5">
    <source>
        <dbReference type="ARBA" id="ARBA00023163"/>
    </source>
</evidence>